<evidence type="ECO:0000256" key="8">
    <source>
        <dbReference type="SAM" id="MobiDB-lite"/>
    </source>
</evidence>
<dbReference type="InterPro" id="IPR029071">
    <property type="entry name" value="Ubiquitin-like_domsf"/>
</dbReference>
<dbReference type="GO" id="GO:0016579">
    <property type="term" value="P:protein deubiquitination"/>
    <property type="evidence" value="ECO:0007669"/>
    <property type="project" value="InterPro"/>
</dbReference>
<dbReference type="SMART" id="SM00213">
    <property type="entry name" value="UBQ"/>
    <property type="match status" value="1"/>
</dbReference>
<evidence type="ECO:0000256" key="4">
    <source>
        <dbReference type="ARBA" id="ARBA00022786"/>
    </source>
</evidence>
<dbReference type="FunFam" id="3.90.70.10:FF:000032">
    <property type="entry name" value="Ubiquitin carboxyl-terminal hydrolase 14"/>
    <property type="match status" value="1"/>
</dbReference>
<dbReference type="InterPro" id="IPR044635">
    <property type="entry name" value="UBP14-like"/>
</dbReference>
<dbReference type="Gene3D" id="3.10.20.90">
    <property type="entry name" value="Phosphatidylinositol 3-kinase Catalytic Subunit, Chain A, domain 1"/>
    <property type="match status" value="1"/>
</dbReference>
<dbReference type="AlphaFoldDB" id="A0A7J7JHN5"/>
<keyword evidence="4 7" id="KW-0833">Ubl conjugation pathway</keyword>
<keyword evidence="5 7" id="KW-0378">Hydrolase</keyword>
<dbReference type="PROSITE" id="PS50235">
    <property type="entry name" value="USP_3"/>
    <property type="match status" value="1"/>
</dbReference>
<keyword evidence="6 7" id="KW-0788">Thiol protease</keyword>
<gene>
    <name evidence="11" type="ORF">EB796_016569</name>
</gene>
<dbReference type="InterPro" id="IPR001394">
    <property type="entry name" value="Peptidase_C19_UCH"/>
</dbReference>
<dbReference type="Proteomes" id="UP000593567">
    <property type="component" value="Unassembled WGS sequence"/>
</dbReference>
<feature type="region of interest" description="Disordered" evidence="8">
    <location>
        <begin position="351"/>
        <end position="371"/>
    </location>
</feature>
<dbReference type="PANTHER" id="PTHR43982">
    <property type="entry name" value="UBIQUITIN CARBOXYL-TERMINAL HYDROLASE"/>
    <property type="match status" value="1"/>
</dbReference>
<name>A0A7J7JHN5_BUGNE</name>
<dbReference type="Gene3D" id="3.90.70.10">
    <property type="entry name" value="Cysteine proteinases"/>
    <property type="match status" value="1"/>
</dbReference>
<evidence type="ECO:0000256" key="1">
    <source>
        <dbReference type="ARBA" id="ARBA00000707"/>
    </source>
</evidence>
<feature type="compositionally biased region" description="Basic and acidic residues" evidence="8">
    <location>
        <begin position="351"/>
        <end position="363"/>
    </location>
</feature>
<comment type="similarity">
    <text evidence="2">Belongs to the peptidase C19 family. USP14/UBP6 subfamily.</text>
</comment>
<evidence type="ECO:0000259" key="10">
    <source>
        <dbReference type="PROSITE" id="PS50235"/>
    </source>
</evidence>
<dbReference type="Pfam" id="PF00443">
    <property type="entry name" value="UCH"/>
    <property type="match status" value="1"/>
</dbReference>
<dbReference type="GO" id="GO:0043161">
    <property type="term" value="P:proteasome-mediated ubiquitin-dependent protein catabolic process"/>
    <property type="evidence" value="ECO:0007669"/>
    <property type="project" value="InterPro"/>
</dbReference>
<dbReference type="EC" id="3.4.19.12" evidence="7"/>
<feature type="domain" description="Ubiquitin-like" evidence="9">
    <location>
        <begin position="4"/>
        <end position="71"/>
    </location>
</feature>
<evidence type="ECO:0000256" key="2">
    <source>
        <dbReference type="ARBA" id="ARBA00008739"/>
    </source>
</evidence>
<dbReference type="OrthoDB" id="333239at2759"/>
<dbReference type="SUPFAM" id="SSF54001">
    <property type="entry name" value="Cysteine proteinases"/>
    <property type="match status" value="1"/>
</dbReference>
<comment type="catalytic activity">
    <reaction evidence="1 7">
        <text>Thiol-dependent hydrolysis of ester, thioester, amide, peptide and isopeptide bonds formed by the C-terminal Gly of ubiquitin (a 76-residue protein attached to proteins as an intracellular targeting signal).</text>
        <dbReference type="EC" id="3.4.19.12"/>
    </reaction>
</comment>
<dbReference type="GO" id="GO:0070628">
    <property type="term" value="F:proteasome binding"/>
    <property type="evidence" value="ECO:0007669"/>
    <property type="project" value="TreeGrafter"/>
</dbReference>
<comment type="caution">
    <text evidence="11">The sequence shown here is derived from an EMBL/GenBank/DDBJ whole genome shotgun (WGS) entry which is preliminary data.</text>
</comment>
<evidence type="ECO:0000256" key="6">
    <source>
        <dbReference type="ARBA" id="ARBA00022807"/>
    </source>
</evidence>
<dbReference type="CDD" id="cd16104">
    <property type="entry name" value="Ubl_USP14_like"/>
    <property type="match status" value="1"/>
</dbReference>
<dbReference type="GO" id="GO:0061136">
    <property type="term" value="P:regulation of proteasomal protein catabolic process"/>
    <property type="evidence" value="ECO:0007669"/>
    <property type="project" value="TreeGrafter"/>
</dbReference>
<evidence type="ECO:0000313" key="11">
    <source>
        <dbReference type="EMBL" id="KAF6025124.1"/>
    </source>
</evidence>
<proteinExistence type="inferred from homology"/>
<dbReference type="SUPFAM" id="SSF54236">
    <property type="entry name" value="Ubiquitin-like"/>
    <property type="match status" value="1"/>
</dbReference>
<dbReference type="PANTHER" id="PTHR43982:SF1">
    <property type="entry name" value="UBIQUITIN CARBOXYL-TERMINAL HYDROLASE 14"/>
    <property type="match status" value="1"/>
</dbReference>
<dbReference type="Pfam" id="PF00240">
    <property type="entry name" value="ubiquitin"/>
    <property type="match status" value="1"/>
</dbReference>
<reference evidence="11" key="1">
    <citation type="submission" date="2020-06" db="EMBL/GenBank/DDBJ databases">
        <title>Draft genome of Bugula neritina, a colonial animal packing powerful symbionts and potential medicines.</title>
        <authorList>
            <person name="Rayko M."/>
        </authorList>
    </citation>
    <scope>NUCLEOTIDE SEQUENCE [LARGE SCALE GENOMIC DNA]</scope>
    <source>
        <strain evidence="11">Kwan_BN1</strain>
    </source>
</reference>
<dbReference type="InterPro" id="IPR018200">
    <property type="entry name" value="USP_CS"/>
</dbReference>
<dbReference type="EMBL" id="VXIV02002493">
    <property type="protein sequence ID" value="KAF6025124.1"/>
    <property type="molecule type" value="Genomic_DNA"/>
</dbReference>
<evidence type="ECO:0000256" key="3">
    <source>
        <dbReference type="ARBA" id="ARBA00022670"/>
    </source>
</evidence>
<dbReference type="CDD" id="cd02657">
    <property type="entry name" value="Peptidase_C19A"/>
    <property type="match status" value="1"/>
</dbReference>
<dbReference type="InterPro" id="IPR000626">
    <property type="entry name" value="Ubiquitin-like_dom"/>
</dbReference>
<dbReference type="PROSITE" id="PS00973">
    <property type="entry name" value="USP_2"/>
    <property type="match status" value="1"/>
</dbReference>
<protein>
    <recommendedName>
        <fullName evidence="7">Ubiquitin carboxyl-terminal hydrolase</fullName>
        <ecNumber evidence="7">3.4.19.12</ecNumber>
    </recommendedName>
</protein>
<evidence type="ECO:0000256" key="5">
    <source>
        <dbReference type="ARBA" id="ARBA00022801"/>
    </source>
</evidence>
<dbReference type="InterPro" id="IPR028889">
    <property type="entry name" value="USP"/>
</dbReference>
<dbReference type="GO" id="GO:0004843">
    <property type="term" value="F:cysteine-type deubiquitinase activity"/>
    <property type="evidence" value="ECO:0007669"/>
    <property type="project" value="UniProtKB-UniRule"/>
</dbReference>
<evidence type="ECO:0000313" key="12">
    <source>
        <dbReference type="Proteomes" id="UP000593567"/>
    </source>
</evidence>
<dbReference type="PROSITE" id="PS50053">
    <property type="entry name" value="UBIQUITIN_2"/>
    <property type="match status" value="1"/>
</dbReference>
<accession>A0A7J7JHN5</accession>
<keyword evidence="12" id="KW-1185">Reference proteome</keyword>
<dbReference type="InterPro" id="IPR038765">
    <property type="entry name" value="Papain-like_cys_pep_sf"/>
</dbReference>
<evidence type="ECO:0000259" key="9">
    <source>
        <dbReference type="PROSITE" id="PS50053"/>
    </source>
</evidence>
<keyword evidence="3 7" id="KW-0645">Protease</keyword>
<sequence>MPVFSVTVKWGKEKYVLDLDTSEPVEDFKALLMSHTGVVPDRQKLILKGSILKDSWDSLKGLKQGAIIQLMGSATALPEAPVEKTLFEEDMSEQQRASQLKIPAGLENLGNTCYMSATVQCLRTIPELQDALSVYSNPSMNQSTVIVKELKNLVHTLQNSSESVKPMLFLNSVFSAFPRFAEVSEHGGFVQQDANEFWVELVQCIQQELIRTGKTKSFVDEFFRLNFAQSLKCVESAEEPVTSQEDKAYQLSCFIDSNVKHLFTGLKNKLKENLEKHSSVLDRNAVYEKTSLISRLPAYLSIQLIRFEYKKAKAVNAKILKDVKFTPSLDVFELCSPELQSKLIPMRERFKAEEERQDEERKQAQLKGEPLKKDRKINKEPFSFADDEGSNNSGMYELQAVLTHKGRASSSGHYVAWVKETADRWIMFDDDKISYVTLDKIKELSGGGDWHTAYVLLYGPRILEVEEAPKVESMQE</sequence>
<dbReference type="PROSITE" id="PS00972">
    <property type="entry name" value="USP_1"/>
    <property type="match status" value="1"/>
</dbReference>
<feature type="domain" description="USP" evidence="10">
    <location>
        <begin position="104"/>
        <end position="461"/>
    </location>
</feature>
<evidence type="ECO:0000256" key="7">
    <source>
        <dbReference type="RuleBase" id="RU366025"/>
    </source>
</evidence>
<organism evidence="11 12">
    <name type="scientific">Bugula neritina</name>
    <name type="common">Brown bryozoan</name>
    <name type="synonym">Sertularia neritina</name>
    <dbReference type="NCBI Taxonomy" id="10212"/>
    <lineage>
        <taxon>Eukaryota</taxon>
        <taxon>Metazoa</taxon>
        <taxon>Spiralia</taxon>
        <taxon>Lophotrochozoa</taxon>
        <taxon>Bryozoa</taxon>
        <taxon>Gymnolaemata</taxon>
        <taxon>Cheilostomatida</taxon>
        <taxon>Flustrina</taxon>
        <taxon>Buguloidea</taxon>
        <taxon>Bugulidae</taxon>
        <taxon>Bugula</taxon>
    </lineage>
</organism>